<dbReference type="Proteomes" id="UP000195305">
    <property type="component" value="Unassembled WGS sequence"/>
</dbReference>
<dbReference type="Gene3D" id="3.30.565.10">
    <property type="entry name" value="Histidine kinase-like ATPase, C-terminal domain"/>
    <property type="match status" value="1"/>
</dbReference>
<dbReference type="EMBL" id="NFLJ01000014">
    <property type="protein sequence ID" value="OUQ34687.1"/>
    <property type="molecule type" value="Genomic_DNA"/>
</dbReference>
<dbReference type="InterPro" id="IPR036890">
    <property type="entry name" value="HATPase_C_sf"/>
</dbReference>
<protein>
    <recommendedName>
        <fullName evidence="2">Sensor histidine kinase NatK-like C-terminal domain-containing protein</fullName>
    </recommendedName>
</protein>
<feature type="transmembrane region" description="Helical" evidence="1">
    <location>
        <begin position="55"/>
        <end position="73"/>
    </location>
</feature>
<dbReference type="AlphaFoldDB" id="A0A1Y4SXL6"/>
<dbReference type="OrthoDB" id="9156435at2"/>
<accession>A0A1Y4SXL6</accession>
<feature type="domain" description="Sensor histidine kinase NatK-like C-terminal" evidence="2">
    <location>
        <begin position="193"/>
        <end position="291"/>
    </location>
</feature>
<keyword evidence="4" id="KW-1185">Reference proteome</keyword>
<keyword evidence="1" id="KW-1133">Transmembrane helix</keyword>
<dbReference type="GO" id="GO:0042802">
    <property type="term" value="F:identical protein binding"/>
    <property type="evidence" value="ECO:0007669"/>
    <property type="project" value="TreeGrafter"/>
</dbReference>
<evidence type="ECO:0000313" key="4">
    <source>
        <dbReference type="Proteomes" id="UP000195305"/>
    </source>
</evidence>
<proteinExistence type="predicted"/>
<dbReference type="InterPro" id="IPR032834">
    <property type="entry name" value="NatK-like_C"/>
</dbReference>
<name>A0A1Y4SXL6_9FIRM</name>
<comment type="caution">
    <text evidence="3">The sequence shown here is derived from an EMBL/GenBank/DDBJ whole genome shotgun (WGS) entry which is preliminary data.</text>
</comment>
<evidence type="ECO:0000259" key="2">
    <source>
        <dbReference type="Pfam" id="PF14501"/>
    </source>
</evidence>
<feature type="transmembrane region" description="Helical" evidence="1">
    <location>
        <begin position="28"/>
        <end position="49"/>
    </location>
</feature>
<dbReference type="PANTHER" id="PTHR40448:SF1">
    <property type="entry name" value="TWO-COMPONENT SENSOR HISTIDINE KINASE"/>
    <property type="match status" value="1"/>
</dbReference>
<organism evidence="3 4">
    <name type="scientific">Massilimicrobiota timonensis</name>
    <dbReference type="NCBI Taxonomy" id="1776392"/>
    <lineage>
        <taxon>Bacteria</taxon>
        <taxon>Bacillati</taxon>
        <taxon>Bacillota</taxon>
        <taxon>Erysipelotrichia</taxon>
        <taxon>Erysipelotrichales</taxon>
        <taxon>Erysipelotrichaceae</taxon>
        <taxon>Massilimicrobiota</taxon>
    </lineage>
</organism>
<evidence type="ECO:0000256" key="1">
    <source>
        <dbReference type="SAM" id="Phobius"/>
    </source>
</evidence>
<evidence type="ECO:0000313" key="3">
    <source>
        <dbReference type="EMBL" id="OUQ34687.1"/>
    </source>
</evidence>
<keyword evidence="1" id="KW-0472">Membrane</keyword>
<dbReference type="Pfam" id="PF14501">
    <property type="entry name" value="HATPase_c_5"/>
    <property type="match status" value="1"/>
</dbReference>
<reference evidence="3 4" key="1">
    <citation type="journal article" date="2018" name="BMC Genomics">
        <title>Whole genome sequencing and function prediction of 133 gut anaerobes isolated from chicken caecum in pure cultures.</title>
        <authorList>
            <person name="Medvecky M."/>
            <person name="Cejkova D."/>
            <person name="Polansky O."/>
            <person name="Karasova D."/>
            <person name="Kubasova T."/>
            <person name="Cizek A."/>
            <person name="Rychlik I."/>
        </authorList>
    </citation>
    <scope>NUCLEOTIDE SEQUENCE [LARGE SCALE GENOMIC DNA]</scope>
    <source>
        <strain evidence="3 4">An13</strain>
    </source>
</reference>
<sequence>MILSIILKLIKGFIKRMIHMKIYKNKKYIIPFFIFNECLIIIMMLSLLLQSTYSVFLFIMIIFFNVVSFYIYLKIYTYIQETALMDAQKILYEKQFQIQREHESIQKENHRFMKKISQEIFQQLQNQSLETIPPKEMRSFAEKLMHQHTNLYQNHYCENQIIDAILYNKSIIAREYDIPFHIHVYVPQQLSIEPIDLISLYTNLLDNAIEASLLLDKEKRFIEIHSHCYNDYLIIQISNHYQQSSSHFLTTKKNKQEHGLGLQIVQQVLNKYHGMMDIQSHNQTLQINITLKAILIE</sequence>
<dbReference type="SUPFAM" id="SSF55874">
    <property type="entry name" value="ATPase domain of HSP90 chaperone/DNA topoisomerase II/histidine kinase"/>
    <property type="match status" value="1"/>
</dbReference>
<dbReference type="CDD" id="cd16935">
    <property type="entry name" value="HATPase_AgrC-ComD-like"/>
    <property type="match status" value="1"/>
</dbReference>
<keyword evidence="1" id="KW-0812">Transmembrane</keyword>
<dbReference type="PANTHER" id="PTHR40448">
    <property type="entry name" value="TWO-COMPONENT SENSOR HISTIDINE KINASE"/>
    <property type="match status" value="1"/>
</dbReference>
<gene>
    <name evidence="3" type="ORF">B5E75_05995</name>
</gene>